<dbReference type="InterPro" id="IPR032040">
    <property type="entry name" value="ELYS-bb"/>
</dbReference>
<evidence type="ECO:0000313" key="6">
    <source>
        <dbReference type="EMBL" id="CAB3220657.1"/>
    </source>
</evidence>
<feature type="compositionally biased region" description="Basic and acidic residues" evidence="3">
    <location>
        <begin position="1638"/>
        <end position="1665"/>
    </location>
</feature>
<dbReference type="Pfam" id="PF13934">
    <property type="entry name" value="ELYS"/>
    <property type="match status" value="1"/>
</dbReference>
<gene>
    <name evidence="6" type="primary">Ahctf1</name>
</gene>
<feature type="compositionally biased region" description="Acidic residues" evidence="3">
    <location>
        <begin position="1472"/>
        <end position="1484"/>
    </location>
</feature>
<feature type="compositionally biased region" description="Polar residues" evidence="3">
    <location>
        <begin position="1935"/>
        <end position="1951"/>
    </location>
</feature>
<feature type="compositionally biased region" description="Low complexity" evidence="3">
    <location>
        <begin position="2100"/>
        <end position="2123"/>
    </location>
</feature>
<dbReference type="PANTHER" id="PTHR21583:SF8">
    <property type="entry name" value="PROTEIN ELYS"/>
    <property type="match status" value="1"/>
</dbReference>
<protein>
    <submittedName>
        <fullName evidence="6">Protein ELYS-like</fullName>
    </submittedName>
</protein>
<name>A0A6F9D699_9ASCI</name>
<feature type="compositionally biased region" description="Basic residues" evidence="3">
    <location>
        <begin position="2194"/>
        <end position="2203"/>
    </location>
</feature>
<feature type="region of interest" description="Disordered" evidence="3">
    <location>
        <begin position="1143"/>
        <end position="1164"/>
    </location>
</feature>
<dbReference type="SUPFAM" id="SSF50978">
    <property type="entry name" value="WD40 repeat-like"/>
    <property type="match status" value="1"/>
</dbReference>
<feature type="compositionally biased region" description="Polar residues" evidence="3">
    <location>
        <begin position="1905"/>
        <end position="1920"/>
    </location>
</feature>
<evidence type="ECO:0000256" key="1">
    <source>
        <dbReference type="ARBA" id="ARBA00004123"/>
    </source>
</evidence>
<feature type="region of interest" description="Disordered" evidence="3">
    <location>
        <begin position="1587"/>
        <end position="1626"/>
    </location>
</feature>
<evidence type="ECO:0000259" key="4">
    <source>
        <dbReference type="Pfam" id="PF13934"/>
    </source>
</evidence>
<feature type="region of interest" description="Disordered" evidence="3">
    <location>
        <begin position="1453"/>
        <end position="1486"/>
    </location>
</feature>
<evidence type="ECO:0000259" key="5">
    <source>
        <dbReference type="Pfam" id="PF16687"/>
    </source>
</evidence>
<dbReference type="InterPro" id="IPR052620">
    <property type="entry name" value="ELYS/MEL-28_NucAsmblyFactor"/>
</dbReference>
<feature type="compositionally biased region" description="Basic and acidic residues" evidence="3">
    <location>
        <begin position="1895"/>
        <end position="1904"/>
    </location>
</feature>
<dbReference type="InterPro" id="IPR025151">
    <property type="entry name" value="ELYS_dom"/>
</dbReference>
<feature type="compositionally biased region" description="Polar residues" evidence="3">
    <location>
        <begin position="2218"/>
        <end position="2240"/>
    </location>
</feature>
<dbReference type="EMBL" id="LR782797">
    <property type="protein sequence ID" value="CAB3220657.1"/>
    <property type="molecule type" value="mRNA"/>
</dbReference>
<feature type="domain" description="ELYS beta-propeller" evidence="5">
    <location>
        <begin position="40"/>
        <end position="503"/>
    </location>
</feature>
<feature type="compositionally biased region" description="Basic residues" evidence="3">
    <location>
        <begin position="1147"/>
        <end position="1157"/>
    </location>
</feature>
<dbReference type="InterPro" id="IPR036322">
    <property type="entry name" value="WD40_repeat_dom_sf"/>
</dbReference>
<feature type="compositionally biased region" description="Basic residues" evidence="3">
    <location>
        <begin position="1983"/>
        <end position="1993"/>
    </location>
</feature>
<feature type="region of interest" description="Disordered" evidence="3">
    <location>
        <begin position="2279"/>
        <end position="2302"/>
    </location>
</feature>
<feature type="domain" description="ELYS-like" evidence="4">
    <location>
        <begin position="743"/>
        <end position="984"/>
    </location>
</feature>
<organism evidence="6">
    <name type="scientific">Phallusia mammillata</name>
    <dbReference type="NCBI Taxonomy" id="59560"/>
    <lineage>
        <taxon>Eukaryota</taxon>
        <taxon>Metazoa</taxon>
        <taxon>Chordata</taxon>
        <taxon>Tunicata</taxon>
        <taxon>Ascidiacea</taxon>
        <taxon>Phlebobranchia</taxon>
        <taxon>Ascidiidae</taxon>
        <taxon>Phallusia</taxon>
    </lineage>
</organism>
<accession>A0A6F9D699</accession>
<feature type="compositionally biased region" description="Polar residues" evidence="3">
    <location>
        <begin position="1962"/>
        <end position="1972"/>
    </location>
</feature>
<comment type="subcellular location">
    <subcellularLocation>
        <location evidence="1">Nucleus</location>
    </subcellularLocation>
</comment>
<feature type="compositionally biased region" description="Polar residues" evidence="3">
    <location>
        <begin position="1692"/>
        <end position="1707"/>
    </location>
</feature>
<dbReference type="GO" id="GO:0005634">
    <property type="term" value="C:nucleus"/>
    <property type="evidence" value="ECO:0007669"/>
    <property type="project" value="UniProtKB-SubCell"/>
</dbReference>
<feature type="region of interest" description="Disordered" evidence="3">
    <location>
        <begin position="1638"/>
        <end position="2260"/>
    </location>
</feature>
<sequence length="2323" mass="259874">MDSALHCKVDSALSAIHVGFPPDSPNVTPDEVVGGYLGGKLCWLAKGASLKIVNHGSKHAVCSHIFSHYNEDLFVKVTSCKRYDSNTLIVGLRTEEERGIVCIFSLFKNKILKSIELPYPVTCLEVVLHEGGVNRRSKAFAQNLRWLFGVVAVGTEGGHLYLLDLRLDDKIVTFENEPAKIEAIPTVVHDVPYIRDTVHKRSGHIAFELLDSCFENNDFHYTAPDDQIIETIDCSDVSITALQFEHRTLSLLVGYSFGQFQIFDLTDLTLSFSSIHDDLNTEVVNFAFQEPENDPRNCCYLWVVRSPNDTDAVNNVPLTATMHQLVYQKKEIIEQDKTLRSFYQRLENCSTQYDLILDSSLGLSPEPGKSTLFQCSTIESYPPPHQFNEDESEYCSTPFTSLFIIGWQSYSDISRSTQVLVFDINSWYNAHMPTCYRGFGEDLTYIAIWEMDSVLTQKASTNLLAFSTPENSLRHFKTKVQPMPEQFLRPSAFSVVTYVLTKDETISLQMHGIQRQVILFLMEERSACLVEPSDILEQMVEVGLIEDIGLSSLTLQRKREKILTAALDHNLFGFMSRVIVDLATGEFASSGCTSRFVMEWAWKTVAIIKDSFDTLCVPIFDCSTFTLDPTVHNDLCKYQRHLEDLLHIFKALLREANVSSEESVAEIEMKQNVVQLILGYIKVLRWFIEARLLPEQLEGHICPELPEHLEFHYVYDQKMLQTIFERRRRELNATKKYGDGTMLIIDGIVNDAGAALKDNWKKMSDTKSDLYPPPSIMALLDMYYLDSVDIEVKNMIVTYFLLDVLTMGEMSEDELDNIDIDSYRQSRAYHRDMVSFFPITFQLSNSVTNLIKAFWLLDHKEFEESLALFSDAGTETPQLPWQHRQILSAYMSQGHCELALKYLLNKQPGSQSVEDVKLKIEIYTQNKLPQHALKIAQTNTDPCNLEMIYFHLFSCCYKNKLLNSILSLPVSLSEDSLLARYFESGNIPNSQNLLVLYHLKNSRYTEAIRAYQQNKHSNLMIERDDAAKSHNETLKHVIQGYLNILPEVEREIACSSNKAFERNKQMRKEVLKAKPLSATLNSHSSKVPLSHAALFAMSYHKDKEVQHKPSETPFRKKSSKVSETLLNKSSKIIFPEDITDSTTVKTPTRKSFSRRSRSSFGGEADSPLFRRYSRLSSAQVTSPVFDVSRKSKRQSSSNEMAMLLQTPPITRKLPRSASREQPFEMMTPQSILKVKLLKAKSPSLPSIPQHSITSSNLTQVESGSLTSLSRVSQECNVSTTRDLLFAVPTPNVDRQSFKGIRMPESKANETLPFTPKRLRFFGVMTSPNKEAEGSESQPKPLPVSNDNIVVMRLANEDIDVDVTGDVTDDVTAISSDDLSTIHEEISPVVPCANDDVKVKTSPCHVNVTSDPGEVPGTSANKQVPFESEEHLDTASPGEIADKPVVLETGDEFSLQMSGSEEENEEKLGEGGEVVEEQEEMEDQLQEEKEAELVQDVVMSEVDENLQEDFAAASPQSADEFVLQLSDSGGEANSAENEDQSEDIVSPQVDMPEVLFESDNVNEHKTAAEESPGINLEEPCKTEVLGEIELKVDSSDSGSVSSPTPLSSVEDSHSMKVVGSQEEPVSEFMNEVEKWDELLSSKTETDAKPKDDFEDKMEASLPKDEVSNAEQQSEIAPKTPPKSIVKQPKVESRFSTNLAQTPTTNRLTSEPVYVLSPPTTRAHRTKASLIKDEPGTPEPQFILSPATTRTRSVRKHQTTTIVKEPASAKKSRLTSPPRDMGDVTSKPPVPASAKKSRKSTSRKLPLTPSRTSARVKARSIDVDNTQPTEIQTQSLKSEQLEHQKDEITVEQEEHIDPPTTTRTSSRSRRARTPSRQDQPDVTPVLRSTRKAQIRAQSEETHDLRKTQSQIDTELTKTATKTPSKRRKIVNVDDSSKATANEGKSNEQPSTVVHISPRRRTRLSEAQQTGTTTESEADVPVVHKTGSKSRSKRKTIITISDDTEDADAPQPPTVTRAGSKSRTQRKGKHSEEDVTIVSEDPTAPPTVTKTASKKQSKLKIQQEATEDEAAPVVTRTSSRRSKVQKQEEPPTVTRTSSRRKGAASSSDVPESSDVVSEEAPTVTKTSSRRRKTTAPAVAEEEPPHVPRSSSRRTRNQASESEIEEHPPTVTRTSSRRRKTQISNAAVDSEPPVVKKTSSKGHRSKTASKASAQEDDVPVVTRTSSRNRGKSGSNDQVVTTRTSSSRHVHIKISETGENEELPDIVEIDSSVQDEEDIVLVEMPEKGNTPSGNVTAKTSRTEARPSVASFPIVARRRAKVFTWKKTT</sequence>
<feature type="compositionally biased region" description="Basic and acidic residues" evidence="3">
    <location>
        <begin position="1837"/>
        <end position="1855"/>
    </location>
</feature>
<evidence type="ECO:0000256" key="3">
    <source>
        <dbReference type="SAM" id="MobiDB-lite"/>
    </source>
</evidence>
<feature type="compositionally biased region" description="Polar residues" evidence="3">
    <location>
        <begin position="2284"/>
        <end position="2294"/>
    </location>
</feature>
<keyword evidence="2" id="KW-0539">Nucleus</keyword>
<feature type="region of interest" description="Disordered" evidence="3">
    <location>
        <begin position="1523"/>
        <end position="1546"/>
    </location>
</feature>
<proteinExistence type="evidence at transcript level"/>
<evidence type="ECO:0000256" key="2">
    <source>
        <dbReference type="ARBA" id="ARBA00023242"/>
    </source>
</evidence>
<feature type="compositionally biased region" description="Low complexity" evidence="3">
    <location>
        <begin position="1594"/>
        <end position="1608"/>
    </location>
</feature>
<dbReference type="PANTHER" id="PTHR21583">
    <property type="entry name" value="ELYS PROTEIN"/>
    <property type="match status" value="1"/>
</dbReference>
<dbReference type="Pfam" id="PF16687">
    <property type="entry name" value="ELYS-bb"/>
    <property type="match status" value="1"/>
</dbReference>
<reference evidence="6" key="1">
    <citation type="submission" date="2020-04" db="EMBL/GenBank/DDBJ databases">
        <authorList>
            <person name="Neveu A P."/>
        </authorList>
    </citation>
    <scope>NUCLEOTIDE SEQUENCE</scope>
    <source>
        <tissue evidence="6">Whole embryo</tissue>
    </source>
</reference>
<feature type="compositionally biased region" description="Polar residues" evidence="3">
    <location>
        <begin position="1821"/>
        <end position="1836"/>
    </location>
</feature>